<feature type="region of interest" description="Disordered" evidence="1">
    <location>
        <begin position="80"/>
        <end position="110"/>
    </location>
</feature>
<name>A0A0L0FIF0_9EUKA</name>
<feature type="non-terminal residue" evidence="2">
    <location>
        <position position="1"/>
    </location>
</feature>
<accession>A0A0L0FIF0</accession>
<protein>
    <submittedName>
        <fullName evidence="2">Uncharacterized protein</fullName>
    </submittedName>
</protein>
<feature type="compositionally biased region" description="Basic and acidic residues" evidence="1">
    <location>
        <begin position="41"/>
        <end position="50"/>
    </location>
</feature>
<organism evidence="2 3">
    <name type="scientific">Sphaeroforma arctica JP610</name>
    <dbReference type="NCBI Taxonomy" id="667725"/>
    <lineage>
        <taxon>Eukaryota</taxon>
        <taxon>Ichthyosporea</taxon>
        <taxon>Ichthyophonida</taxon>
        <taxon>Sphaeroforma</taxon>
    </lineage>
</organism>
<dbReference type="AlphaFoldDB" id="A0A0L0FIF0"/>
<gene>
    <name evidence="2" type="ORF">SARC_10948</name>
</gene>
<sequence length="299" mass="32967">ANRPTPRISTPTFIPGNPATFKAIRRATRDRRRSNAASKETAQRDPVEHQSEVNADCLFWSGGKESYLALKAMQLRTAEDNTQHLEDDDKATEPVEHPNSTNGPGYSRGGYTHVRVAQEQSVGVEGSGVCVKARGVNGRTVLVTTINAATWEASHQCVSVERIIEQARYLKLDLLLIPLDDWASNDDYRDGVLDGLKELNNSGLRPNRLIFGDLGLEEVRDWRISVFGKDMDCVFPIYGIDKHLLLQDLWDAEDLSVRVVSLPQGTFGGALGIGGIYDLSSLERLPSTVDVMGYVSNKA</sequence>
<dbReference type="EMBL" id="KQ243051">
    <property type="protein sequence ID" value="KNC76557.1"/>
    <property type="molecule type" value="Genomic_DNA"/>
</dbReference>
<evidence type="ECO:0000256" key="1">
    <source>
        <dbReference type="SAM" id="MobiDB-lite"/>
    </source>
</evidence>
<feature type="region of interest" description="Disordered" evidence="1">
    <location>
        <begin position="1"/>
        <end position="50"/>
    </location>
</feature>
<keyword evidence="3" id="KW-1185">Reference proteome</keyword>
<reference evidence="2 3" key="1">
    <citation type="submission" date="2011-02" db="EMBL/GenBank/DDBJ databases">
        <title>The Genome Sequence of Sphaeroforma arctica JP610.</title>
        <authorList>
            <consortium name="The Broad Institute Genome Sequencing Platform"/>
            <person name="Russ C."/>
            <person name="Cuomo C."/>
            <person name="Young S.K."/>
            <person name="Zeng Q."/>
            <person name="Gargeya S."/>
            <person name="Alvarado L."/>
            <person name="Berlin A."/>
            <person name="Chapman S.B."/>
            <person name="Chen Z."/>
            <person name="Freedman E."/>
            <person name="Gellesch M."/>
            <person name="Goldberg J."/>
            <person name="Griggs A."/>
            <person name="Gujja S."/>
            <person name="Heilman E."/>
            <person name="Heiman D."/>
            <person name="Howarth C."/>
            <person name="Mehta T."/>
            <person name="Neiman D."/>
            <person name="Pearson M."/>
            <person name="Roberts A."/>
            <person name="Saif S."/>
            <person name="Shea T."/>
            <person name="Shenoy N."/>
            <person name="Sisk P."/>
            <person name="Stolte C."/>
            <person name="Sykes S."/>
            <person name="White J."/>
            <person name="Yandava C."/>
            <person name="Burger G."/>
            <person name="Gray M.W."/>
            <person name="Holland P.W.H."/>
            <person name="King N."/>
            <person name="Lang F.B.F."/>
            <person name="Roger A.J."/>
            <person name="Ruiz-Trillo I."/>
            <person name="Haas B."/>
            <person name="Nusbaum C."/>
            <person name="Birren B."/>
        </authorList>
    </citation>
    <scope>NUCLEOTIDE SEQUENCE [LARGE SCALE GENOMIC DNA]</scope>
    <source>
        <strain evidence="2 3">JP610</strain>
    </source>
</reference>
<evidence type="ECO:0000313" key="3">
    <source>
        <dbReference type="Proteomes" id="UP000054560"/>
    </source>
</evidence>
<proteinExistence type="predicted"/>
<evidence type="ECO:0000313" key="2">
    <source>
        <dbReference type="EMBL" id="KNC76557.1"/>
    </source>
</evidence>
<dbReference type="Proteomes" id="UP000054560">
    <property type="component" value="Unassembled WGS sequence"/>
</dbReference>
<dbReference type="SUPFAM" id="SSF52402">
    <property type="entry name" value="Adenine nucleotide alpha hydrolases-like"/>
    <property type="match status" value="1"/>
</dbReference>
<dbReference type="InterPro" id="IPR014729">
    <property type="entry name" value="Rossmann-like_a/b/a_fold"/>
</dbReference>
<dbReference type="OrthoDB" id="274765at2759"/>
<dbReference type="Gene3D" id="3.40.50.620">
    <property type="entry name" value="HUPs"/>
    <property type="match status" value="1"/>
</dbReference>
<feature type="compositionally biased region" description="Basic residues" evidence="1">
    <location>
        <begin position="23"/>
        <end position="34"/>
    </location>
</feature>
<feature type="compositionally biased region" description="Basic and acidic residues" evidence="1">
    <location>
        <begin position="80"/>
        <end position="96"/>
    </location>
</feature>
<dbReference type="GeneID" id="25911452"/>
<dbReference type="RefSeq" id="XP_014150459.1">
    <property type="nucleotide sequence ID" value="XM_014294984.1"/>
</dbReference>